<proteinExistence type="inferred from homology"/>
<organism evidence="6 7">
    <name type="scientific">Arenimonas terrae</name>
    <dbReference type="NCBI Taxonomy" id="2546226"/>
    <lineage>
        <taxon>Bacteria</taxon>
        <taxon>Pseudomonadati</taxon>
        <taxon>Pseudomonadota</taxon>
        <taxon>Gammaproteobacteria</taxon>
        <taxon>Lysobacterales</taxon>
        <taxon>Lysobacteraceae</taxon>
        <taxon>Arenimonas</taxon>
    </lineage>
</organism>
<dbReference type="Proteomes" id="UP000305760">
    <property type="component" value="Unassembled WGS sequence"/>
</dbReference>
<evidence type="ECO:0000256" key="4">
    <source>
        <dbReference type="PIRSR" id="PIRSR000390-2"/>
    </source>
</evidence>
<dbReference type="GO" id="GO:0008483">
    <property type="term" value="F:transaminase activity"/>
    <property type="evidence" value="ECO:0007669"/>
    <property type="project" value="UniProtKB-KW"/>
</dbReference>
<sequence length="388" mass="41963">MGRPLRRGRAPHGAVVNATTPGRIFYTKPSITELEVRYAADAAANGWGEHCYDYILRFEQQFREHLGSRHAIAASSGTGAIELGLAGLGIGPGDEVILGDINWIASAAPIVHLGASPVLVDVRPDTWCLDPAAVEAAITPRTRAILAVHLYGNLCDMDALSAIAQRHGLALVEDAAEAIGSVWHGRRAGSMGAFGAFSFHGTKTVTTGEGGVFVTDDDALYERVLTLSNHGRARGEARQFWPERIGFKFKMSNLQAAIGCAQLERIDTLVAGKRRVFEYYRNALAGLPLALNPEPAGTRNGYWMPTLVADPGSGFDRQRLLGRFAEENIDGRVFFWPLSSLPMFAGQPRHAISDSLSGRALNLPSYHDLSSADMDRVVRLVREAFGDG</sequence>
<keyword evidence="1 4" id="KW-0663">Pyridoxal phosphate</keyword>
<dbReference type="Pfam" id="PF01041">
    <property type="entry name" value="DegT_DnrJ_EryC1"/>
    <property type="match status" value="1"/>
</dbReference>
<dbReference type="CDD" id="cd00616">
    <property type="entry name" value="AHBA_syn"/>
    <property type="match status" value="1"/>
</dbReference>
<dbReference type="InterPro" id="IPR015424">
    <property type="entry name" value="PyrdxlP-dep_Trfase"/>
</dbReference>
<evidence type="ECO:0000256" key="2">
    <source>
        <dbReference type="ARBA" id="ARBA00037999"/>
    </source>
</evidence>
<dbReference type="PIRSF" id="PIRSF000390">
    <property type="entry name" value="PLP_StrS"/>
    <property type="match status" value="1"/>
</dbReference>
<dbReference type="InterPro" id="IPR015422">
    <property type="entry name" value="PyrdxlP-dep_Trfase_small"/>
</dbReference>
<dbReference type="GO" id="GO:0030170">
    <property type="term" value="F:pyridoxal phosphate binding"/>
    <property type="evidence" value="ECO:0007669"/>
    <property type="project" value="TreeGrafter"/>
</dbReference>
<dbReference type="AlphaFoldDB" id="A0A5C4RXQ4"/>
<reference evidence="6 7" key="1">
    <citation type="submission" date="2019-03" db="EMBL/GenBank/DDBJ databases">
        <title>Arenimonas daejeonensis sp. nov., isolated from compost.</title>
        <authorList>
            <person name="Jeon C.O."/>
        </authorList>
    </citation>
    <scope>NUCLEOTIDE SEQUENCE [LARGE SCALE GENOMIC DNA]</scope>
    <source>
        <strain evidence="6 7">R29</strain>
    </source>
</reference>
<evidence type="ECO:0000313" key="7">
    <source>
        <dbReference type="Proteomes" id="UP000305760"/>
    </source>
</evidence>
<dbReference type="SUPFAM" id="SSF53383">
    <property type="entry name" value="PLP-dependent transferases"/>
    <property type="match status" value="1"/>
</dbReference>
<keyword evidence="6" id="KW-0808">Transferase</keyword>
<protein>
    <submittedName>
        <fullName evidence="6">DegT/DnrJ/EryC1/StrS family aminotransferase</fullName>
    </submittedName>
</protein>
<feature type="active site" description="Proton acceptor" evidence="3">
    <location>
        <position position="203"/>
    </location>
</feature>
<keyword evidence="6" id="KW-0032">Aminotransferase</keyword>
<comment type="similarity">
    <text evidence="2 5">Belongs to the DegT/DnrJ/EryC1 family.</text>
</comment>
<dbReference type="InterPro" id="IPR015421">
    <property type="entry name" value="PyrdxlP-dep_Trfase_major"/>
</dbReference>
<dbReference type="EMBL" id="SMDR01000001">
    <property type="protein sequence ID" value="TNJ35491.1"/>
    <property type="molecule type" value="Genomic_DNA"/>
</dbReference>
<feature type="modified residue" description="N6-(pyridoxal phosphate)lysine" evidence="4">
    <location>
        <position position="203"/>
    </location>
</feature>
<comment type="caution">
    <text evidence="6">The sequence shown here is derived from an EMBL/GenBank/DDBJ whole genome shotgun (WGS) entry which is preliminary data.</text>
</comment>
<dbReference type="PANTHER" id="PTHR30244">
    <property type="entry name" value="TRANSAMINASE"/>
    <property type="match status" value="1"/>
</dbReference>
<evidence type="ECO:0000256" key="1">
    <source>
        <dbReference type="ARBA" id="ARBA00022898"/>
    </source>
</evidence>
<dbReference type="GO" id="GO:0000271">
    <property type="term" value="P:polysaccharide biosynthetic process"/>
    <property type="evidence" value="ECO:0007669"/>
    <property type="project" value="TreeGrafter"/>
</dbReference>
<dbReference type="InterPro" id="IPR000653">
    <property type="entry name" value="DegT/StrS_aminotransferase"/>
</dbReference>
<evidence type="ECO:0000313" key="6">
    <source>
        <dbReference type="EMBL" id="TNJ35491.1"/>
    </source>
</evidence>
<keyword evidence="7" id="KW-1185">Reference proteome</keyword>
<dbReference type="Gene3D" id="3.40.640.10">
    <property type="entry name" value="Type I PLP-dependent aspartate aminotransferase-like (Major domain)"/>
    <property type="match status" value="1"/>
</dbReference>
<dbReference type="OrthoDB" id="9804264at2"/>
<dbReference type="PANTHER" id="PTHR30244:SF34">
    <property type="entry name" value="DTDP-4-AMINO-4,6-DIDEOXYGALACTOSE TRANSAMINASE"/>
    <property type="match status" value="1"/>
</dbReference>
<name>A0A5C4RXQ4_9GAMM</name>
<accession>A0A5C4RXQ4</accession>
<evidence type="ECO:0000256" key="3">
    <source>
        <dbReference type="PIRSR" id="PIRSR000390-1"/>
    </source>
</evidence>
<dbReference type="Gene3D" id="3.90.1150.10">
    <property type="entry name" value="Aspartate Aminotransferase, domain 1"/>
    <property type="match status" value="1"/>
</dbReference>
<evidence type="ECO:0000256" key="5">
    <source>
        <dbReference type="RuleBase" id="RU004508"/>
    </source>
</evidence>
<gene>
    <name evidence="6" type="ORF">E1B00_06985</name>
</gene>